<name>A0A6H1TZF9_9CYAN</name>
<keyword evidence="5" id="KW-1185">Reference proteome</keyword>
<dbReference type="InterPro" id="IPR005224">
    <property type="entry name" value="SfsA"/>
</dbReference>
<dbReference type="AlphaFoldDB" id="A0A6H1TZF9"/>
<proteinExistence type="inferred from homology"/>
<evidence type="ECO:0000313" key="4">
    <source>
        <dbReference type="EMBL" id="QIZ71974.1"/>
    </source>
</evidence>
<protein>
    <recommendedName>
        <fullName evidence="1">Sugar fermentation stimulation protein homolog</fullName>
    </recommendedName>
</protein>
<dbReference type="EMBL" id="CP051167">
    <property type="protein sequence ID" value="QIZ71974.1"/>
    <property type="molecule type" value="Genomic_DNA"/>
</dbReference>
<dbReference type="HAMAP" id="MF_00095">
    <property type="entry name" value="SfsA"/>
    <property type="match status" value="1"/>
</dbReference>
<reference evidence="4 5" key="1">
    <citation type="submission" date="2020-04" db="EMBL/GenBank/DDBJ databases">
        <authorList>
            <person name="Basu S."/>
            <person name="Maruthanayagam V."/>
            <person name="Chakraborty S."/>
            <person name="Pramanik A."/>
            <person name="Mukherjee J."/>
            <person name="Brink B."/>
        </authorList>
    </citation>
    <scope>NUCLEOTIDE SEQUENCE [LARGE SCALE GENOMIC DNA]</scope>
    <source>
        <strain evidence="4 5">AP17</strain>
    </source>
</reference>
<dbReference type="Proteomes" id="UP000500857">
    <property type="component" value="Chromosome"/>
</dbReference>
<dbReference type="CDD" id="cd22359">
    <property type="entry name" value="SfsA-like_bacterial"/>
    <property type="match status" value="1"/>
</dbReference>
<evidence type="ECO:0000259" key="3">
    <source>
        <dbReference type="Pfam" id="PF17746"/>
    </source>
</evidence>
<gene>
    <name evidence="1 4" type="primary">sfsA</name>
    <name evidence="4" type="ORF">HCG48_16440</name>
</gene>
<dbReference type="PANTHER" id="PTHR30545:SF2">
    <property type="entry name" value="SUGAR FERMENTATION STIMULATION PROTEIN A"/>
    <property type="match status" value="1"/>
</dbReference>
<comment type="similarity">
    <text evidence="1">Belongs to the SfsA family.</text>
</comment>
<evidence type="ECO:0000256" key="1">
    <source>
        <dbReference type="HAMAP-Rule" id="MF_00095"/>
    </source>
</evidence>
<dbReference type="Pfam" id="PF17746">
    <property type="entry name" value="SfsA_N"/>
    <property type="match status" value="1"/>
</dbReference>
<feature type="domain" description="SfsA N-terminal OB" evidence="3">
    <location>
        <begin position="18"/>
        <end position="87"/>
    </location>
</feature>
<dbReference type="Gene3D" id="2.40.50.580">
    <property type="match status" value="1"/>
</dbReference>
<dbReference type="Pfam" id="PF03749">
    <property type="entry name" value="SfsA"/>
    <property type="match status" value="1"/>
</dbReference>
<accession>A0A6H1TZF9</accession>
<organism evidence="4 5">
    <name type="scientific">Oxynema aestuarii AP17</name>
    <dbReference type="NCBI Taxonomy" id="2064643"/>
    <lineage>
        <taxon>Bacteria</taxon>
        <taxon>Bacillati</taxon>
        <taxon>Cyanobacteriota</taxon>
        <taxon>Cyanophyceae</taxon>
        <taxon>Oscillatoriophycideae</taxon>
        <taxon>Oscillatoriales</taxon>
        <taxon>Oscillatoriaceae</taxon>
        <taxon>Oxynema</taxon>
        <taxon>Oxynema aestuarii</taxon>
    </lineage>
</organism>
<dbReference type="GO" id="GO:0003677">
    <property type="term" value="F:DNA binding"/>
    <property type="evidence" value="ECO:0007669"/>
    <property type="project" value="InterPro"/>
</dbReference>
<dbReference type="Gene3D" id="3.40.1350.60">
    <property type="match status" value="1"/>
</dbReference>
<dbReference type="InterPro" id="IPR041465">
    <property type="entry name" value="SfsA_N"/>
</dbReference>
<dbReference type="InterPro" id="IPR040452">
    <property type="entry name" value="SfsA_C"/>
</dbReference>
<dbReference type="PANTHER" id="PTHR30545">
    <property type="entry name" value="SUGAR FERMENTATION STIMULATION PROTEIN A"/>
    <property type="match status" value="1"/>
</dbReference>
<dbReference type="NCBIfam" id="TIGR00230">
    <property type="entry name" value="sfsA"/>
    <property type="match status" value="1"/>
</dbReference>
<dbReference type="RefSeq" id="WP_168570125.1">
    <property type="nucleotide sequence ID" value="NZ_CP051167.1"/>
</dbReference>
<evidence type="ECO:0000259" key="2">
    <source>
        <dbReference type="Pfam" id="PF03749"/>
    </source>
</evidence>
<feature type="domain" description="Sugar fermentation stimulation protein C-terminal" evidence="2">
    <location>
        <begin position="91"/>
        <end position="232"/>
    </location>
</feature>
<dbReference type="KEGG" id="oxy:HCG48_16440"/>
<sequence length="244" mass="27340">MSDRLIYQYPNLTSGILLKRYKRFLADIELETGETITAHCANPGKMLGLAEPGYQVMVSRSDNPKRKLAYSLELVRVEDNEPTWVGVNTSLPNKIVKLALEAKAIPELSDYPEIKPEVVYGRDRKSRVDFLLSGNPDKPPIYLEVKNVTWADGKIARFPDTVTTRGQKHLQELVDTIADLGARSVNLFFINRSDCDTFGPGDAADPKYGKLLRETMAQGLEILPCRFQIDPDGIRYLGLAKLSL</sequence>
<evidence type="ECO:0000313" key="5">
    <source>
        <dbReference type="Proteomes" id="UP000500857"/>
    </source>
</evidence>